<evidence type="ECO:0000313" key="14">
    <source>
        <dbReference type="Proteomes" id="UP000016057"/>
    </source>
</evidence>
<dbReference type="Gene3D" id="1.10.10.10">
    <property type="entry name" value="Winged helix-like DNA-binding domain superfamily/Winged helix DNA-binding domain"/>
    <property type="match status" value="1"/>
</dbReference>
<dbReference type="SMART" id="SM00843">
    <property type="entry name" value="Ftsk_gamma"/>
    <property type="match status" value="1"/>
</dbReference>
<dbReference type="PANTHER" id="PTHR22683:SF41">
    <property type="entry name" value="DNA TRANSLOCASE FTSK"/>
    <property type="match status" value="1"/>
</dbReference>
<dbReference type="Gene3D" id="3.30.980.40">
    <property type="match status" value="1"/>
</dbReference>
<feature type="transmembrane region" description="Helical" evidence="11">
    <location>
        <begin position="147"/>
        <end position="169"/>
    </location>
</feature>
<feature type="transmembrane region" description="Helical" evidence="11">
    <location>
        <begin position="16"/>
        <end position="37"/>
    </location>
</feature>
<dbReference type="Pfam" id="PF17854">
    <property type="entry name" value="FtsK_alpha"/>
    <property type="match status" value="1"/>
</dbReference>
<dbReference type="Pfam" id="PF09397">
    <property type="entry name" value="FtsK_gamma"/>
    <property type="match status" value="1"/>
</dbReference>
<dbReference type="InterPro" id="IPR018541">
    <property type="entry name" value="Ftsk_gamma"/>
</dbReference>
<organism evidence="13 14">
    <name type="scientific">Catellicoccus marimammalium M35/04/3</name>
    <dbReference type="NCBI Taxonomy" id="1234409"/>
    <lineage>
        <taxon>Bacteria</taxon>
        <taxon>Bacillati</taxon>
        <taxon>Bacillota</taxon>
        <taxon>Bacilli</taxon>
        <taxon>Lactobacillales</taxon>
        <taxon>Enterococcaceae</taxon>
        <taxon>Catellicoccus</taxon>
    </lineage>
</organism>
<dbReference type="EMBL" id="AMYT01000008">
    <property type="protein sequence ID" value="EKU27836.1"/>
    <property type="molecule type" value="Genomic_DNA"/>
</dbReference>
<feature type="compositionally biased region" description="Acidic residues" evidence="10">
    <location>
        <begin position="224"/>
        <end position="254"/>
    </location>
</feature>
<feature type="region of interest" description="Disordered" evidence="10">
    <location>
        <begin position="739"/>
        <end position="762"/>
    </location>
</feature>
<dbReference type="InterPro" id="IPR050206">
    <property type="entry name" value="FtsK/SpoIIIE/SftA"/>
</dbReference>
<dbReference type="Gene3D" id="3.40.50.300">
    <property type="entry name" value="P-loop containing nucleotide triphosphate hydrolases"/>
    <property type="match status" value="1"/>
</dbReference>
<feature type="compositionally biased region" description="Basic and acidic residues" evidence="10">
    <location>
        <begin position="214"/>
        <end position="223"/>
    </location>
</feature>
<dbReference type="SMART" id="SM00382">
    <property type="entry name" value="AAA"/>
    <property type="match status" value="1"/>
</dbReference>
<keyword evidence="13" id="KW-0132">Cell division</keyword>
<gene>
    <name evidence="13" type="ORF">C683_0301</name>
</gene>
<sequence length="762" mass="85960">MAKKRRKKHGLDTRSCLLIAGVFFILFGLLAIFRVGFLGMVMANIFRLLVGNSYLLLASLLVLYGGYLVLFQKEPTFEQRHLLYGGLLLYVGILLWMTTYFSQDFNDESRRHMIHILWQATTDDIRMNMITQNLAGGMIGAFLYEGVHFLVAQVGTYIVSVLCIVGGVIQLFHLNLSMIADFCYQAGRSLITYGEHLQNRKADWQEERRKLQEEKRKQKNQEDLEKEEQETWEEEPEVEWEPIEEESEEFWDDEDSFPDLEDDLLLDEPKPTKKESVTKNDNIIEETEPMTFSIQEDADYQLPSVELLNHVAPADQSGERKIVEKKKKILMKTFESFGVDARVESVHLGPSITKFEVRLAVGVKVSKIVNLADDLALALAAKDVRIEAPIPGKSLIGIEVPNQTIRMVTVREIIEERGIQRDKLLNVPLGKDISGDVISCNLAEMPHLLIAGSTGSGKSVCINDIIISLLMQAKPNEVKLLMIDPKMVELSVYNGIPHLLTPVVTDPRKASQALHKAVEEMERRYDLFAKEGVRNMKGYNQRHPEEPLPYMVIIVDELADLMMVASKEVEDSIIRLAQKARAAGIHMILATQRPSVDVITGLIKANVPSRIAFAVSSGTDSRTILDSNGAEKLLGKGDMLYCPIGQNKPTRVQGAFISDEEVETVIDFITEQQGPQYIEAMTPTEEPQVTEENSVHPRFDEAVEIIREEQKASVSLIQRRLHIGYNAAANIIEEMENRGFVGPSQGSKPREVYLPKENDEEL</sequence>
<dbReference type="SUPFAM" id="SSF46785">
    <property type="entry name" value="Winged helix' DNA-binding domain"/>
    <property type="match status" value="1"/>
</dbReference>
<keyword evidence="11" id="KW-0812">Transmembrane</keyword>
<dbReference type="STRING" id="1234409.C683_0301"/>
<keyword evidence="13" id="KW-0131">Cell cycle</keyword>
<dbReference type="InterPro" id="IPR003593">
    <property type="entry name" value="AAA+_ATPase"/>
</dbReference>
<keyword evidence="5" id="KW-0159">Chromosome partition</keyword>
<evidence type="ECO:0000256" key="8">
    <source>
        <dbReference type="ARBA" id="ARBA00025923"/>
    </source>
</evidence>
<dbReference type="eggNOG" id="COG1674">
    <property type="taxonomic scope" value="Bacteria"/>
</dbReference>
<feature type="compositionally biased region" description="Basic and acidic residues" evidence="10">
    <location>
        <begin position="748"/>
        <end position="762"/>
    </location>
</feature>
<evidence type="ECO:0000256" key="1">
    <source>
        <dbReference type="ARBA" id="ARBA00004141"/>
    </source>
</evidence>
<evidence type="ECO:0000256" key="5">
    <source>
        <dbReference type="ARBA" id="ARBA00022829"/>
    </source>
</evidence>
<dbReference type="SUPFAM" id="SSF52540">
    <property type="entry name" value="P-loop containing nucleoside triphosphate hydrolases"/>
    <property type="match status" value="1"/>
</dbReference>
<dbReference type="InterPro" id="IPR027417">
    <property type="entry name" value="P-loop_NTPase"/>
</dbReference>
<comment type="similarity">
    <text evidence="2">Belongs to the FtsK/SpoIIIE/SftA family.</text>
</comment>
<comment type="subunit">
    <text evidence="8">Homohexamer. Forms a ring that surrounds DNA.</text>
</comment>
<dbReference type="PANTHER" id="PTHR22683">
    <property type="entry name" value="SPORULATION PROTEIN RELATED"/>
    <property type="match status" value="1"/>
</dbReference>
<evidence type="ECO:0000256" key="6">
    <source>
        <dbReference type="ARBA" id="ARBA00022840"/>
    </source>
</evidence>
<dbReference type="PATRIC" id="fig|1234409.3.peg.272"/>
<comment type="subcellular location">
    <subcellularLocation>
        <location evidence="1">Membrane</location>
        <topology evidence="1">Multi-pass membrane protein</topology>
    </subcellularLocation>
</comment>
<feature type="transmembrane region" description="Helical" evidence="11">
    <location>
        <begin position="49"/>
        <end position="70"/>
    </location>
</feature>
<comment type="caution">
    <text evidence="13">The sequence shown here is derived from an EMBL/GenBank/DDBJ whole genome shotgun (WGS) entry which is preliminary data.</text>
</comment>
<keyword evidence="11" id="KW-0472">Membrane</keyword>
<feature type="transmembrane region" description="Helical" evidence="11">
    <location>
        <begin position="82"/>
        <end position="101"/>
    </location>
</feature>
<dbReference type="GO" id="GO:0005524">
    <property type="term" value="F:ATP binding"/>
    <property type="evidence" value="ECO:0007669"/>
    <property type="project" value="UniProtKB-UniRule"/>
</dbReference>
<keyword evidence="4 9" id="KW-0547">Nucleotide-binding</keyword>
<evidence type="ECO:0000256" key="2">
    <source>
        <dbReference type="ARBA" id="ARBA00006474"/>
    </source>
</evidence>
<protein>
    <recommendedName>
        <fullName evidence="3">DNA translocase FtsK</fullName>
    </recommendedName>
</protein>
<dbReference type="GO" id="GO:0007059">
    <property type="term" value="P:chromosome segregation"/>
    <property type="evidence" value="ECO:0007669"/>
    <property type="project" value="UniProtKB-KW"/>
</dbReference>
<dbReference type="RefSeq" id="WP_009488575.1">
    <property type="nucleotide sequence ID" value="NZ_AMYT01000008.1"/>
</dbReference>
<proteinExistence type="inferred from homology"/>
<dbReference type="Pfam" id="PF01580">
    <property type="entry name" value="FtsK_SpoIIIE"/>
    <property type="match status" value="1"/>
</dbReference>
<evidence type="ECO:0000256" key="4">
    <source>
        <dbReference type="ARBA" id="ARBA00022741"/>
    </source>
</evidence>
<name>K8ZQI3_9ENTE</name>
<dbReference type="PROSITE" id="PS50901">
    <property type="entry name" value="FTSK"/>
    <property type="match status" value="1"/>
</dbReference>
<dbReference type="InterPro" id="IPR036390">
    <property type="entry name" value="WH_DNA-bd_sf"/>
</dbReference>
<feature type="binding site" evidence="9">
    <location>
        <begin position="452"/>
        <end position="459"/>
    </location>
    <ligand>
        <name>ATP</name>
        <dbReference type="ChEBI" id="CHEBI:30616"/>
    </ligand>
</feature>
<keyword evidence="11" id="KW-1133">Transmembrane helix</keyword>
<keyword evidence="7" id="KW-0238">DNA-binding</keyword>
<feature type="region of interest" description="Disordered" evidence="10">
    <location>
        <begin position="214"/>
        <end position="254"/>
    </location>
</feature>
<evidence type="ECO:0000256" key="9">
    <source>
        <dbReference type="PROSITE-ProRule" id="PRU00289"/>
    </source>
</evidence>
<evidence type="ECO:0000256" key="11">
    <source>
        <dbReference type="SAM" id="Phobius"/>
    </source>
</evidence>
<evidence type="ECO:0000313" key="13">
    <source>
        <dbReference type="EMBL" id="EKU27836.1"/>
    </source>
</evidence>
<dbReference type="CDD" id="cd01127">
    <property type="entry name" value="TrwB_TraG_TraD_VirD4"/>
    <property type="match status" value="1"/>
</dbReference>
<keyword evidence="14" id="KW-1185">Reference proteome</keyword>
<evidence type="ECO:0000256" key="3">
    <source>
        <dbReference type="ARBA" id="ARBA00020887"/>
    </source>
</evidence>
<evidence type="ECO:0000256" key="7">
    <source>
        <dbReference type="ARBA" id="ARBA00023125"/>
    </source>
</evidence>
<dbReference type="Proteomes" id="UP000016057">
    <property type="component" value="Unassembled WGS sequence"/>
</dbReference>
<reference evidence="13 14" key="1">
    <citation type="journal article" date="2013" name="Genome Announc.">
        <title>Draft Genome Sequence of Catellicoccus marimammalium, a Novel Species Commonly Found in Gull Feces.</title>
        <authorList>
            <person name="Weigand M.R."/>
            <person name="Ryu H."/>
            <person name="Bozcek L."/>
            <person name="Konstantinidis K.T."/>
            <person name="Santo Domingo J.W."/>
        </authorList>
    </citation>
    <scope>NUCLEOTIDE SEQUENCE [LARGE SCALE GENOMIC DNA]</scope>
    <source>
        <strain evidence="13 14">M35/04/3</strain>
    </source>
</reference>
<accession>K8ZQI3</accession>
<dbReference type="InterPro" id="IPR036388">
    <property type="entry name" value="WH-like_DNA-bd_sf"/>
</dbReference>
<evidence type="ECO:0000256" key="10">
    <source>
        <dbReference type="SAM" id="MobiDB-lite"/>
    </source>
</evidence>
<dbReference type="GO" id="GO:0051301">
    <property type="term" value="P:cell division"/>
    <property type="evidence" value="ECO:0007669"/>
    <property type="project" value="UniProtKB-KW"/>
</dbReference>
<evidence type="ECO:0000259" key="12">
    <source>
        <dbReference type="PROSITE" id="PS50901"/>
    </source>
</evidence>
<dbReference type="AlphaFoldDB" id="K8ZQI3"/>
<dbReference type="InterPro" id="IPR002543">
    <property type="entry name" value="FtsK_dom"/>
</dbReference>
<feature type="domain" description="FtsK" evidence="12">
    <location>
        <begin position="434"/>
        <end position="622"/>
    </location>
</feature>
<dbReference type="GO" id="GO:0016020">
    <property type="term" value="C:membrane"/>
    <property type="evidence" value="ECO:0007669"/>
    <property type="project" value="UniProtKB-SubCell"/>
</dbReference>
<keyword evidence="6 9" id="KW-0067">ATP-binding</keyword>
<dbReference type="GO" id="GO:0003677">
    <property type="term" value="F:DNA binding"/>
    <property type="evidence" value="ECO:0007669"/>
    <property type="project" value="UniProtKB-KW"/>
</dbReference>
<dbReference type="InterPro" id="IPR041027">
    <property type="entry name" value="FtsK_alpha"/>
</dbReference>